<dbReference type="RefSeq" id="XP_015060116.1">
    <property type="nucleotide sequence ID" value="XM_015204630.1"/>
</dbReference>
<reference evidence="3" key="1">
    <citation type="journal article" date="2014" name="Nat. Genet.">
        <title>The genome of the stress-tolerant wild tomato species Solanum pennellii.</title>
        <authorList>
            <person name="Bolger A."/>
            <person name="Scossa F."/>
            <person name="Bolger M.E."/>
            <person name="Lanz C."/>
            <person name="Maumus F."/>
            <person name="Tohge T."/>
            <person name="Quesneville H."/>
            <person name="Alseekh S."/>
            <person name="Sorensen I."/>
            <person name="Lichtenstein G."/>
            <person name="Fich E.A."/>
            <person name="Conte M."/>
            <person name="Keller H."/>
            <person name="Schneeberger K."/>
            <person name="Schwacke R."/>
            <person name="Ofner I."/>
            <person name="Vrebalov J."/>
            <person name="Xu Y."/>
            <person name="Osorio S."/>
            <person name="Aflitos S.A."/>
            <person name="Schijlen E."/>
            <person name="Jimenez-Gomez J.M."/>
            <person name="Ryngajllo M."/>
            <person name="Kimura S."/>
            <person name="Kumar R."/>
            <person name="Koenig D."/>
            <person name="Headland L.R."/>
            <person name="Maloof J.N."/>
            <person name="Sinha N."/>
            <person name="van Ham R.C."/>
            <person name="Lankhorst R.K."/>
            <person name="Mao L."/>
            <person name="Vogel A."/>
            <person name="Arsova B."/>
            <person name="Panstruga R."/>
            <person name="Fei Z."/>
            <person name="Rose J.K."/>
            <person name="Zamir D."/>
            <person name="Carrari F."/>
            <person name="Giovannoni J.J."/>
            <person name="Weigel D."/>
            <person name="Usadel B."/>
            <person name="Fernie A.R."/>
        </authorList>
    </citation>
    <scope>NUCLEOTIDE SEQUENCE [LARGE SCALE GENOMIC DNA]</scope>
    <source>
        <strain evidence="3">cv. LA0716</strain>
    </source>
</reference>
<dbReference type="InterPro" id="IPR010285">
    <property type="entry name" value="DNA_helicase_pif1-like_DEAD"/>
</dbReference>
<keyword evidence="1" id="KW-0233">DNA recombination</keyword>
<dbReference type="Proteomes" id="UP000694930">
    <property type="component" value="Chromosome 12"/>
</dbReference>
<dbReference type="SUPFAM" id="SSF52540">
    <property type="entry name" value="P-loop containing nucleoside triphosphate hydrolases"/>
    <property type="match status" value="1"/>
</dbReference>
<evidence type="ECO:0000259" key="2">
    <source>
        <dbReference type="Pfam" id="PF05970"/>
    </source>
</evidence>
<comment type="similarity">
    <text evidence="1">Belongs to the helicase family.</text>
</comment>
<keyword evidence="1" id="KW-0067">ATP-binding</keyword>
<keyword evidence="1" id="KW-0234">DNA repair</keyword>
<proteinExistence type="inferred from homology"/>
<comment type="cofactor">
    <cofactor evidence="1">
        <name>Mg(2+)</name>
        <dbReference type="ChEBI" id="CHEBI:18420"/>
    </cofactor>
</comment>
<sequence>MLHTIGKKEIQYQALNHINEILHSMDHDINEYEIIPENIRSSAASREAKDVHFERFITVSEDDVLLHKKLNKKQMIAYNMITERIFSNKPGAFFIDGPGGTGKTFLYHVLLATIRSMGYVALATTTSGVAASILPGGRTTHSRFKIPIDLDENSSCNISKESSLATLIREAKLIVWDEVSWLKEKW</sequence>
<reference evidence="4" key="2">
    <citation type="submission" date="2025-08" db="UniProtKB">
        <authorList>
            <consortium name="RefSeq"/>
        </authorList>
    </citation>
    <scope>IDENTIFICATION</scope>
</reference>
<feature type="domain" description="DNA helicase Pif1-like DEAD-box helicase" evidence="2">
    <location>
        <begin position="69"/>
        <end position="183"/>
    </location>
</feature>
<dbReference type="InterPro" id="IPR027417">
    <property type="entry name" value="P-loop_NTPase"/>
</dbReference>
<protein>
    <recommendedName>
        <fullName evidence="1">ATP-dependent DNA helicase</fullName>
        <ecNumber evidence="1">5.6.2.3</ecNumber>
    </recommendedName>
</protein>
<dbReference type="PANTHER" id="PTHR10492:SF100">
    <property type="entry name" value="ATP-DEPENDENT DNA HELICASE"/>
    <property type="match status" value="1"/>
</dbReference>
<keyword evidence="1" id="KW-0547">Nucleotide-binding</keyword>
<dbReference type="Pfam" id="PF05970">
    <property type="entry name" value="PIF1"/>
    <property type="match status" value="1"/>
</dbReference>
<accession>A0ABM1FQA5</accession>
<keyword evidence="1" id="KW-0378">Hydrolase</keyword>
<keyword evidence="1" id="KW-0347">Helicase</keyword>
<dbReference type="GeneID" id="107005993"/>
<comment type="catalytic activity">
    <reaction evidence="1">
        <text>ATP + H2O = ADP + phosphate + H(+)</text>
        <dbReference type="Rhea" id="RHEA:13065"/>
        <dbReference type="ChEBI" id="CHEBI:15377"/>
        <dbReference type="ChEBI" id="CHEBI:15378"/>
        <dbReference type="ChEBI" id="CHEBI:30616"/>
        <dbReference type="ChEBI" id="CHEBI:43474"/>
        <dbReference type="ChEBI" id="CHEBI:456216"/>
        <dbReference type="EC" id="5.6.2.3"/>
    </reaction>
</comment>
<organism evidence="3 4">
    <name type="scientific">Solanum pennellii</name>
    <name type="common">Tomato</name>
    <name type="synonym">Lycopersicon pennellii</name>
    <dbReference type="NCBI Taxonomy" id="28526"/>
    <lineage>
        <taxon>Eukaryota</taxon>
        <taxon>Viridiplantae</taxon>
        <taxon>Streptophyta</taxon>
        <taxon>Embryophyta</taxon>
        <taxon>Tracheophyta</taxon>
        <taxon>Spermatophyta</taxon>
        <taxon>Magnoliopsida</taxon>
        <taxon>eudicotyledons</taxon>
        <taxon>Gunneridae</taxon>
        <taxon>Pentapetalae</taxon>
        <taxon>asterids</taxon>
        <taxon>lamiids</taxon>
        <taxon>Solanales</taxon>
        <taxon>Solanaceae</taxon>
        <taxon>Solanoideae</taxon>
        <taxon>Solaneae</taxon>
        <taxon>Solanum</taxon>
        <taxon>Solanum subgen. Lycopersicon</taxon>
    </lineage>
</organism>
<evidence type="ECO:0000313" key="4">
    <source>
        <dbReference type="RefSeq" id="XP_015060116.1"/>
    </source>
</evidence>
<keyword evidence="3" id="KW-1185">Reference proteome</keyword>
<gene>
    <name evidence="4" type="primary">LOC107005993</name>
</gene>
<evidence type="ECO:0000313" key="3">
    <source>
        <dbReference type="Proteomes" id="UP000694930"/>
    </source>
</evidence>
<evidence type="ECO:0000256" key="1">
    <source>
        <dbReference type="RuleBase" id="RU363044"/>
    </source>
</evidence>
<dbReference type="Gene3D" id="3.40.50.300">
    <property type="entry name" value="P-loop containing nucleotide triphosphate hydrolases"/>
    <property type="match status" value="1"/>
</dbReference>
<dbReference type="PANTHER" id="PTHR10492">
    <property type="match status" value="1"/>
</dbReference>
<keyword evidence="1" id="KW-0227">DNA damage</keyword>
<name>A0ABM1FQA5_SOLPN</name>
<dbReference type="EC" id="5.6.2.3" evidence="1"/>